<dbReference type="SMART" id="SM01126">
    <property type="entry name" value="DDE_Tnp_IS1595"/>
    <property type="match status" value="1"/>
</dbReference>
<evidence type="ECO:0000313" key="4">
    <source>
        <dbReference type="Proteomes" id="UP001212981"/>
    </source>
</evidence>
<evidence type="ECO:0000256" key="1">
    <source>
        <dbReference type="SAM" id="Phobius"/>
    </source>
</evidence>
<accession>A0AAW6CX73</accession>
<keyword evidence="1" id="KW-1133">Transmembrane helix</keyword>
<feature type="transmembrane region" description="Helical" evidence="1">
    <location>
        <begin position="12"/>
        <end position="33"/>
    </location>
</feature>
<reference evidence="3" key="1">
    <citation type="submission" date="2023-01" db="EMBL/GenBank/DDBJ databases">
        <title>Human gut microbiome strain richness.</title>
        <authorList>
            <person name="Chen-Liaw A."/>
        </authorList>
    </citation>
    <scope>NUCLEOTIDE SEQUENCE</scope>
    <source>
        <strain evidence="3">D8_m1001271B151109d0_201107</strain>
    </source>
</reference>
<name>A0AAW6CX73_9FIRM</name>
<evidence type="ECO:0000313" key="3">
    <source>
        <dbReference type="EMBL" id="MDB7982285.1"/>
    </source>
</evidence>
<protein>
    <submittedName>
        <fullName evidence="3">IS1595 family transposase</fullName>
    </submittedName>
</protein>
<gene>
    <name evidence="3" type="ORF">PND82_05580</name>
</gene>
<dbReference type="Pfam" id="PF12762">
    <property type="entry name" value="DDE_Tnp_IS1595"/>
    <property type="match status" value="1"/>
</dbReference>
<dbReference type="Proteomes" id="UP001212981">
    <property type="component" value="Unassembled WGS sequence"/>
</dbReference>
<evidence type="ECO:0000259" key="2">
    <source>
        <dbReference type="SMART" id="SM01126"/>
    </source>
</evidence>
<dbReference type="EMBL" id="JAQLXO010000007">
    <property type="protein sequence ID" value="MDB7982285.1"/>
    <property type="molecule type" value="Genomic_DNA"/>
</dbReference>
<dbReference type="RefSeq" id="WP_272001858.1">
    <property type="nucleotide sequence ID" value="NZ_JAQLXO010000007.1"/>
</dbReference>
<comment type="caution">
    <text evidence="3">The sequence shown here is derived from an EMBL/GenBank/DDBJ whole genome shotgun (WGS) entry which is preliminary data.</text>
</comment>
<dbReference type="InterPro" id="IPR024445">
    <property type="entry name" value="Tnp_ISXO2-like"/>
</dbReference>
<feature type="domain" description="ISXO2-like transposase" evidence="2">
    <location>
        <begin position="38"/>
        <end position="192"/>
    </location>
</feature>
<dbReference type="NCBIfam" id="NF033547">
    <property type="entry name" value="transpos_IS1595"/>
    <property type="match status" value="1"/>
</dbReference>
<proteinExistence type="predicted"/>
<keyword evidence="1" id="KW-0812">Transmembrane</keyword>
<sequence length="232" mass="27239">MEIRCFTQLLKLMYMNPLLFVCVTNIFISLKIWSVPYVLHHEIEMDETYVTHCRKGRFIKDHPGKKRGTCASRAGLSDEKVCIFTAVQRLGKCIARSFNVAKPSIKNVEDFCQSVANKSYVWTDGLQSYTKVLCEKKCTNKVLNTYSKYDAVNHLNNVNSFHSMIKEQYRFYQGVSSKYINRYNALFTLQKEYQGMDSQEFLLLIMKRLRGQASYFFIRQIRKEDLFKFAIT</sequence>
<dbReference type="AlphaFoldDB" id="A0AAW6CX73"/>
<organism evidence="3 4">
    <name type="scientific">Faecalicoccus pleomorphus</name>
    <dbReference type="NCBI Taxonomy" id="1323"/>
    <lineage>
        <taxon>Bacteria</taxon>
        <taxon>Bacillati</taxon>
        <taxon>Bacillota</taxon>
        <taxon>Erysipelotrichia</taxon>
        <taxon>Erysipelotrichales</taxon>
        <taxon>Erysipelotrichaceae</taxon>
        <taxon>Faecalicoccus</taxon>
    </lineage>
</organism>
<keyword evidence="1" id="KW-0472">Membrane</keyword>